<keyword evidence="2" id="KW-0732">Signal</keyword>
<feature type="compositionally biased region" description="Low complexity" evidence="1">
    <location>
        <begin position="196"/>
        <end position="209"/>
    </location>
</feature>
<organism evidence="4 5">
    <name type="scientific">Agrobacterium tumefaciens</name>
    <dbReference type="NCBI Taxonomy" id="358"/>
    <lineage>
        <taxon>Bacteria</taxon>
        <taxon>Pseudomonadati</taxon>
        <taxon>Pseudomonadota</taxon>
        <taxon>Alphaproteobacteria</taxon>
        <taxon>Hyphomicrobiales</taxon>
        <taxon>Rhizobiaceae</taxon>
        <taxon>Rhizobium/Agrobacterium group</taxon>
        <taxon>Agrobacterium</taxon>
        <taxon>Agrobacterium tumefaciens complex</taxon>
    </lineage>
</organism>
<feature type="chain" id="PRO_5015763747" description="Peptidase M15A C-terminal domain-containing protein" evidence="2">
    <location>
        <begin position="32"/>
        <end position="421"/>
    </location>
</feature>
<dbReference type="EMBL" id="CP026924">
    <property type="protein sequence ID" value="AVH41968.1"/>
    <property type="molecule type" value="Genomic_DNA"/>
</dbReference>
<sequence>MTTVESAKGRLVRQRLVIAVSLLGLSGCVSAVTDDEMAAATKKPEISAQQKPQTAASTAATGAQQGHYVDPAVASAAGAAASAQPQASGGPAQAYGAAPDIGGLTTQPTAISAGTTSIYSTASAAAAPVSAAGAPGTATAAGASSQRIVPAVSSVYSAPVQAQPVTAPAQVPPAAQAPAEQHSENRQPVPVPGPQSASEQLAAVAAQPAKDAKAAGEGQESEGKGVTLAAFFAGAAKKRLPKMIESGTAGNTQVAALPGVSDGTMGIALSGRSMMSDEFDDAHLDEEDDQPTGLMKLASLSGLTRVAPNGLFLQTDRVEVGCFKPELVRMIKDVERHYNSPAIVTSGYRPPKGIRQGSKHYTCDAADIQIKGVSKWELATYLRSLPERGGVGTYCHTESVHMDTGEPRDWNWRCRRTAARK</sequence>
<dbReference type="SUPFAM" id="SSF55166">
    <property type="entry name" value="Hedgehog/DD-peptidase"/>
    <property type="match status" value="1"/>
</dbReference>
<evidence type="ECO:0000313" key="5">
    <source>
        <dbReference type="Proteomes" id="UP000237717"/>
    </source>
</evidence>
<proteinExistence type="predicted"/>
<dbReference type="InterPro" id="IPR013230">
    <property type="entry name" value="Peptidase_M15A_C"/>
</dbReference>
<dbReference type="AlphaFoldDB" id="A0A2L2LCL6"/>
<feature type="region of interest" description="Disordered" evidence="1">
    <location>
        <begin position="167"/>
        <end position="221"/>
    </location>
</feature>
<feature type="compositionally biased region" description="Low complexity" evidence="1">
    <location>
        <begin position="167"/>
        <end position="179"/>
    </location>
</feature>
<gene>
    <name evidence="4" type="ORF">At1D1609_19140</name>
</gene>
<accession>A0A2L2LCL6</accession>
<feature type="region of interest" description="Disordered" evidence="1">
    <location>
        <begin position="39"/>
        <end position="63"/>
    </location>
</feature>
<evidence type="ECO:0000256" key="1">
    <source>
        <dbReference type="SAM" id="MobiDB-lite"/>
    </source>
</evidence>
<evidence type="ECO:0000256" key="2">
    <source>
        <dbReference type="SAM" id="SignalP"/>
    </source>
</evidence>
<evidence type="ECO:0000259" key="3">
    <source>
        <dbReference type="Pfam" id="PF08291"/>
    </source>
</evidence>
<dbReference type="Proteomes" id="UP000237717">
    <property type="component" value="Chromosome I"/>
</dbReference>
<name>A0A2L2LCL6_AGRTU</name>
<feature type="signal peptide" evidence="2">
    <location>
        <begin position="1"/>
        <end position="31"/>
    </location>
</feature>
<evidence type="ECO:0000313" key="4">
    <source>
        <dbReference type="EMBL" id="AVH41968.1"/>
    </source>
</evidence>
<dbReference type="Pfam" id="PF08291">
    <property type="entry name" value="Peptidase_M15_3"/>
    <property type="match status" value="1"/>
</dbReference>
<dbReference type="InterPro" id="IPR009045">
    <property type="entry name" value="Zn_M74/Hedgehog-like"/>
</dbReference>
<protein>
    <recommendedName>
        <fullName evidence="3">Peptidase M15A C-terminal domain-containing protein</fullName>
    </recommendedName>
</protein>
<dbReference type="RefSeq" id="WP_065655177.1">
    <property type="nucleotide sequence ID" value="NZ_CP026924.1"/>
</dbReference>
<feature type="domain" description="Peptidase M15A C-terminal" evidence="3">
    <location>
        <begin position="307"/>
        <end position="403"/>
    </location>
</feature>
<reference evidence="4 5" key="1">
    <citation type="submission" date="2018-02" db="EMBL/GenBank/DDBJ databases">
        <title>Complete genome sequence of Agrobacterium tumefaciens 1D1609.</title>
        <authorList>
            <person name="Cho S.-T."/>
            <person name="Haryono M."/>
            <person name="Chang H.-H."/>
            <person name="Santos M.N."/>
            <person name="Lai E.-M."/>
            <person name="Kuo C.-H."/>
        </authorList>
    </citation>
    <scope>NUCLEOTIDE SEQUENCE [LARGE SCALE GENOMIC DNA]</scope>
    <source>
        <strain evidence="4 5">1D1609</strain>
    </source>
</reference>
<feature type="compositionally biased region" description="Low complexity" evidence="1">
    <location>
        <begin position="53"/>
        <end position="63"/>
    </location>
</feature>
<dbReference type="Gene3D" id="3.30.1380.10">
    <property type="match status" value="1"/>
</dbReference>